<evidence type="ECO:0000313" key="3">
    <source>
        <dbReference type="Proteomes" id="UP001286313"/>
    </source>
</evidence>
<name>A0AAE1GCT0_PETCI</name>
<evidence type="ECO:0000256" key="1">
    <source>
        <dbReference type="SAM" id="MobiDB-lite"/>
    </source>
</evidence>
<organism evidence="2 3">
    <name type="scientific">Petrolisthes cinctipes</name>
    <name type="common">Flat porcelain crab</name>
    <dbReference type="NCBI Taxonomy" id="88211"/>
    <lineage>
        <taxon>Eukaryota</taxon>
        <taxon>Metazoa</taxon>
        <taxon>Ecdysozoa</taxon>
        <taxon>Arthropoda</taxon>
        <taxon>Crustacea</taxon>
        <taxon>Multicrustacea</taxon>
        <taxon>Malacostraca</taxon>
        <taxon>Eumalacostraca</taxon>
        <taxon>Eucarida</taxon>
        <taxon>Decapoda</taxon>
        <taxon>Pleocyemata</taxon>
        <taxon>Anomura</taxon>
        <taxon>Galatheoidea</taxon>
        <taxon>Porcellanidae</taxon>
        <taxon>Petrolisthes</taxon>
    </lineage>
</organism>
<gene>
    <name evidence="2" type="ORF">Pcinc_006498</name>
</gene>
<comment type="caution">
    <text evidence="2">The sequence shown here is derived from an EMBL/GenBank/DDBJ whole genome shotgun (WGS) entry which is preliminary data.</text>
</comment>
<dbReference type="Proteomes" id="UP001286313">
    <property type="component" value="Unassembled WGS sequence"/>
</dbReference>
<feature type="compositionally biased region" description="Polar residues" evidence="1">
    <location>
        <begin position="28"/>
        <end position="42"/>
    </location>
</feature>
<feature type="compositionally biased region" description="Basic and acidic residues" evidence="1">
    <location>
        <begin position="62"/>
        <end position="79"/>
    </location>
</feature>
<feature type="region of interest" description="Disordered" evidence="1">
    <location>
        <begin position="18"/>
        <end position="92"/>
    </location>
</feature>
<dbReference type="EMBL" id="JAWQEG010000481">
    <property type="protein sequence ID" value="KAK3889526.1"/>
    <property type="molecule type" value="Genomic_DNA"/>
</dbReference>
<keyword evidence="3" id="KW-1185">Reference proteome</keyword>
<accession>A0AAE1GCT0</accession>
<evidence type="ECO:0000313" key="2">
    <source>
        <dbReference type="EMBL" id="KAK3889526.1"/>
    </source>
</evidence>
<protein>
    <submittedName>
        <fullName evidence="2">Uncharacterized protein</fullName>
    </submittedName>
</protein>
<sequence length="92" mass="9611">MRPQLLATRLMLLSQQESLPNEAAPASQGVSSVKGFSTSESAPQVALPSPVREGTPSAQGEPEAREEGYDSSRDTDGDGKGLWAASASNCYV</sequence>
<reference evidence="2" key="1">
    <citation type="submission" date="2023-10" db="EMBL/GenBank/DDBJ databases">
        <title>Genome assemblies of two species of porcelain crab, Petrolisthes cinctipes and Petrolisthes manimaculis (Anomura: Porcellanidae).</title>
        <authorList>
            <person name="Angst P."/>
        </authorList>
    </citation>
    <scope>NUCLEOTIDE SEQUENCE</scope>
    <source>
        <strain evidence="2">PB745_01</strain>
        <tissue evidence="2">Gill</tissue>
    </source>
</reference>
<proteinExistence type="predicted"/>
<dbReference type="AlphaFoldDB" id="A0AAE1GCT0"/>